<name>A0ABP3XZJ2_9FLAO</name>
<dbReference type="EMBL" id="BAAAFH010000006">
    <property type="protein sequence ID" value="GAA0874786.1"/>
    <property type="molecule type" value="Genomic_DNA"/>
</dbReference>
<accession>A0ABP3XZJ2</accession>
<sequence length="197" mass="23545">MTSDFIHFFQLLDTLSELNEAEKKIMKTLFSFRYVPKKTILTQAGETAHELYFINKGLLRLYYRKDGEEITAYIFREHLFASSYDSFLKQEPGIQYLETLEDCQLLVINYRQMQELYQTVPKMHIITRKIAEQRFINAQQILSSFLLDSPEERYAKFEQSNKDLLHRIPHHIIASYLGITPVSMSRIRKRRIEQQRK</sequence>
<organism evidence="2 3">
    <name type="scientific">Wandonia haliotis</name>
    <dbReference type="NCBI Taxonomy" id="574963"/>
    <lineage>
        <taxon>Bacteria</taxon>
        <taxon>Pseudomonadati</taxon>
        <taxon>Bacteroidota</taxon>
        <taxon>Flavobacteriia</taxon>
        <taxon>Flavobacteriales</taxon>
        <taxon>Crocinitomicaceae</taxon>
        <taxon>Wandonia</taxon>
    </lineage>
</organism>
<dbReference type="Pfam" id="PF00027">
    <property type="entry name" value="cNMP_binding"/>
    <property type="match status" value="1"/>
</dbReference>
<dbReference type="CDD" id="cd00038">
    <property type="entry name" value="CAP_ED"/>
    <property type="match status" value="1"/>
</dbReference>
<keyword evidence="3" id="KW-1185">Reference proteome</keyword>
<dbReference type="InterPro" id="IPR014710">
    <property type="entry name" value="RmlC-like_jellyroll"/>
</dbReference>
<gene>
    <name evidence="2" type="ORF">GCM10009118_11940</name>
</gene>
<dbReference type="InterPro" id="IPR000595">
    <property type="entry name" value="cNMP-bd_dom"/>
</dbReference>
<dbReference type="Proteomes" id="UP001501126">
    <property type="component" value="Unassembled WGS sequence"/>
</dbReference>
<evidence type="ECO:0000259" key="1">
    <source>
        <dbReference type="PROSITE" id="PS50042"/>
    </source>
</evidence>
<dbReference type="PROSITE" id="PS50042">
    <property type="entry name" value="CNMP_BINDING_3"/>
    <property type="match status" value="1"/>
</dbReference>
<proteinExistence type="predicted"/>
<evidence type="ECO:0000313" key="2">
    <source>
        <dbReference type="EMBL" id="GAA0874786.1"/>
    </source>
</evidence>
<feature type="domain" description="Cyclic nucleotide-binding" evidence="1">
    <location>
        <begin position="24"/>
        <end position="116"/>
    </location>
</feature>
<dbReference type="RefSeq" id="WP_343785703.1">
    <property type="nucleotide sequence ID" value="NZ_BAAAFH010000006.1"/>
</dbReference>
<evidence type="ECO:0000313" key="3">
    <source>
        <dbReference type="Proteomes" id="UP001501126"/>
    </source>
</evidence>
<protein>
    <submittedName>
        <fullName evidence="2">Crp/Fnr family transcriptional regulator</fullName>
    </submittedName>
</protein>
<reference evidence="3" key="1">
    <citation type="journal article" date="2019" name="Int. J. Syst. Evol. Microbiol.">
        <title>The Global Catalogue of Microorganisms (GCM) 10K type strain sequencing project: providing services to taxonomists for standard genome sequencing and annotation.</title>
        <authorList>
            <consortium name="The Broad Institute Genomics Platform"/>
            <consortium name="The Broad Institute Genome Sequencing Center for Infectious Disease"/>
            <person name="Wu L."/>
            <person name="Ma J."/>
        </authorList>
    </citation>
    <scope>NUCLEOTIDE SEQUENCE [LARGE SCALE GENOMIC DNA]</scope>
    <source>
        <strain evidence="3">JCM 16083</strain>
    </source>
</reference>
<dbReference type="SUPFAM" id="SSF51206">
    <property type="entry name" value="cAMP-binding domain-like"/>
    <property type="match status" value="1"/>
</dbReference>
<dbReference type="Gene3D" id="2.60.120.10">
    <property type="entry name" value="Jelly Rolls"/>
    <property type="match status" value="1"/>
</dbReference>
<dbReference type="InterPro" id="IPR018490">
    <property type="entry name" value="cNMP-bd_dom_sf"/>
</dbReference>
<comment type="caution">
    <text evidence="2">The sequence shown here is derived from an EMBL/GenBank/DDBJ whole genome shotgun (WGS) entry which is preliminary data.</text>
</comment>